<dbReference type="GO" id="GO:0016747">
    <property type="term" value="F:acyltransferase activity, transferring groups other than amino-acyl groups"/>
    <property type="evidence" value="ECO:0007669"/>
    <property type="project" value="InterPro"/>
</dbReference>
<organism evidence="2 3">
    <name type="scientific">Actinobacteria bacterium BACL2 MAG-120802-bin41</name>
    <dbReference type="NCBI Taxonomy" id="1655568"/>
    <lineage>
        <taxon>Bacteria</taxon>
        <taxon>Bacillati</taxon>
        <taxon>Actinomycetota</taxon>
        <taxon>Actinomycetes</taxon>
        <taxon>Actinomycetes incertae sedis</taxon>
        <taxon>ac1 cluster</taxon>
    </lineage>
</organism>
<gene>
    <name evidence="2" type="ORF">ABR60_01450</name>
</gene>
<protein>
    <recommendedName>
        <fullName evidence="1">N-acetyltransferase domain-containing protein</fullName>
    </recommendedName>
</protein>
<dbReference type="PROSITE" id="PS51186">
    <property type="entry name" value="GNAT"/>
    <property type="match status" value="1"/>
</dbReference>
<feature type="domain" description="N-acetyltransferase" evidence="1">
    <location>
        <begin position="5"/>
        <end position="163"/>
    </location>
</feature>
<dbReference type="CDD" id="cd04301">
    <property type="entry name" value="NAT_SF"/>
    <property type="match status" value="1"/>
</dbReference>
<evidence type="ECO:0000259" key="1">
    <source>
        <dbReference type="PROSITE" id="PS51186"/>
    </source>
</evidence>
<name>A0A0R2NX02_9ACTN</name>
<dbReference type="Proteomes" id="UP000053941">
    <property type="component" value="Unassembled WGS sequence"/>
</dbReference>
<comment type="caution">
    <text evidence="2">The sequence shown here is derived from an EMBL/GenBank/DDBJ whole genome shotgun (WGS) entry which is preliminary data.</text>
</comment>
<reference evidence="2 3" key="1">
    <citation type="submission" date="2015-10" db="EMBL/GenBank/DDBJ databases">
        <title>Metagenome-Assembled Genomes uncover a global brackish microbiome.</title>
        <authorList>
            <person name="Hugerth L.W."/>
            <person name="Larsson J."/>
            <person name="Alneberg J."/>
            <person name="Lindh M.V."/>
            <person name="Legrand C."/>
            <person name="Pinhassi J."/>
            <person name="Andersson A.F."/>
        </authorList>
    </citation>
    <scope>NUCLEOTIDE SEQUENCE [LARGE SCALE GENOMIC DNA]</scope>
    <source>
        <strain evidence="2">BACL2 MAG-120802-bin41</strain>
    </source>
</reference>
<accession>A0A0R2NX02</accession>
<dbReference type="Gene3D" id="3.40.630.30">
    <property type="match status" value="1"/>
</dbReference>
<dbReference type="InterPro" id="IPR016181">
    <property type="entry name" value="Acyl_CoA_acyltransferase"/>
</dbReference>
<dbReference type="Pfam" id="PF00583">
    <property type="entry name" value="Acetyltransf_1"/>
    <property type="match status" value="1"/>
</dbReference>
<dbReference type="InterPro" id="IPR000182">
    <property type="entry name" value="GNAT_dom"/>
</dbReference>
<evidence type="ECO:0000313" key="2">
    <source>
        <dbReference type="EMBL" id="KRO30295.1"/>
    </source>
</evidence>
<dbReference type="EMBL" id="LIAS01000154">
    <property type="protein sequence ID" value="KRO30295.1"/>
    <property type="molecule type" value="Genomic_DNA"/>
</dbReference>
<dbReference type="AlphaFoldDB" id="A0A0R2NX02"/>
<sequence length="163" mass="18285">MSTKITVSELSSDDWTRLRDLRLAALADSPAILAGKIDEEQNFTEEQWRETFKKLSYVVATIDGKDVAMINIENLVGDFGATCWLGGLWSNPKYRGSGAVRAIFNYMDSVASKRGWMVQGLGVMESNTSAISVFEKYGFTKRGDRVESRGKPGNYYFRMIKSL</sequence>
<proteinExistence type="predicted"/>
<evidence type="ECO:0000313" key="3">
    <source>
        <dbReference type="Proteomes" id="UP000053941"/>
    </source>
</evidence>
<dbReference type="SUPFAM" id="SSF55729">
    <property type="entry name" value="Acyl-CoA N-acyltransferases (Nat)"/>
    <property type="match status" value="1"/>
</dbReference>